<dbReference type="SUPFAM" id="SSF53335">
    <property type="entry name" value="S-adenosyl-L-methionine-dependent methyltransferases"/>
    <property type="match status" value="1"/>
</dbReference>
<feature type="transmembrane region" description="Helical" evidence="4">
    <location>
        <begin position="323"/>
        <end position="341"/>
    </location>
</feature>
<dbReference type="Gene3D" id="3.40.50.150">
    <property type="entry name" value="Vaccinia Virus protein VP39"/>
    <property type="match status" value="1"/>
</dbReference>
<keyword evidence="2 6" id="KW-0808">Transferase</keyword>
<dbReference type="Proteomes" id="UP000219215">
    <property type="component" value="Chromosome DPRO"/>
</dbReference>
<dbReference type="InterPro" id="IPR029063">
    <property type="entry name" value="SAM-dependent_MTases_sf"/>
</dbReference>
<sequence>MSTNVSLTKEHPIEKSAKEFTYTHPKLGVTCRFINGDSFEFLRNCPPGSYDVVFTDIPYNVLIGYKGAEFDEDPFDVEELVKLAAKALKHNGIFITFCASTQLERLETILAQYFDGGVRDGVWIKTNPDPKRIGLTNAKENIVIAWRKGSTLHVRANHWNAVISPICSGNEPLKEFDPVEGKMVKVHGTQKPIEMLVRWINRLVSEEAHVLDLCAGTGAIGRACYHSGRHYTGIELNRHFFEQSVEAFGDKKYMELCRKRAKKAEMKHGDIMLKAIRRILINNKDISEKAATDEGWEEAQGLFKKLSGYKFLMHSGKTDIANLWALIAMALVFGIIAILMLKP</sequence>
<dbReference type="InterPro" id="IPR001091">
    <property type="entry name" value="RM_Methyltransferase"/>
</dbReference>
<name>A0A2C8FDS5_9BACT</name>
<accession>A0A2C8FDS5</accession>
<dbReference type="CDD" id="cd02440">
    <property type="entry name" value="AdoMet_MTases"/>
    <property type="match status" value="1"/>
</dbReference>
<protein>
    <recommendedName>
        <fullName evidence="3">Methyltransferase</fullName>
        <ecNumber evidence="3">2.1.1.-</ecNumber>
    </recommendedName>
</protein>
<keyword evidence="1 6" id="KW-0489">Methyltransferase</keyword>
<feature type="domain" description="DNA methylase N-4/N-6" evidence="5">
    <location>
        <begin position="51"/>
        <end position="245"/>
    </location>
</feature>
<dbReference type="InterPro" id="IPR002941">
    <property type="entry name" value="DNA_methylase_N4/N6"/>
</dbReference>
<comment type="similarity">
    <text evidence="3">Belongs to the N(4)/N(6)-methyltransferase family.</text>
</comment>
<keyword evidence="4" id="KW-1133">Transmembrane helix</keyword>
<organism evidence="6 7">
    <name type="scientific">Pseudodesulfovibrio profundus</name>
    <dbReference type="NCBI Taxonomy" id="57320"/>
    <lineage>
        <taxon>Bacteria</taxon>
        <taxon>Pseudomonadati</taxon>
        <taxon>Thermodesulfobacteriota</taxon>
        <taxon>Desulfovibrionia</taxon>
        <taxon>Desulfovibrionales</taxon>
        <taxon>Desulfovibrionaceae</taxon>
    </lineage>
</organism>
<dbReference type="OrthoDB" id="7806498at2"/>
<proteinExistence type="inferred from homology"/>
<dbReference type="RefSeq" id="WP_097012821.1">
    <property type="nucleotide sequence ID" value="NZ_LT907975.1"/>
</dbReference>
<evidence type="ECO:0000313" key="7">
    <source>
        <dbReference type="Proteomes" id="UP000219215"/>
    </source>
</evidence>
<evidence type="ECO:0000256" key="3">
    <source>
        <dbReference type="RuleBase" id="RU362026"/>
    </source>
</evidence>
<keyword evidence="4" id="KW-0812">Transmembrane</keyword>
<dbReference type="Pfam" id="PF01555">
    <property type="entry name" value="N6_N4_Mtase"/>
    <property type="match status" value="1"/>
</dbReference>
<keyword evidence="4" id="KW-0472">Membrane</keyword>
<dbReference type="GO" id="GO:0008170">
    <property type="term" value="F:N-methyltransferase activity"/>
    <property type="evidence" value="ECO:0007669"/>
    <property type="project" value="InterPro"/>
</dbReference>
<dbReference type="GO" id="GO:0032259">
    <property type="term" value="P:methylation"/>
    <property type="evidence" value="ECO:0007669"/>
    <property type="project" value="UniProtKB-KW"/>
</dbReference>
<evidence type="ECO:0000256" key="1">
    <source>
        <dbReference type="ARBA" id="ARBA00022603"/>
    </source>
</evidence>
<evidence type="ECO:0000256" key="2">
    <source>
        <dbReference type="ARBA" id="ARBA00022679"/>
    </source>
</evidence>
<dbReference type="PRINTS" id="PR00508">
    <property type="entry name" value="S21N4MTFRASE"/>
</dbReference>
<keyword evidence="7" id="KW-1185">Reference proteome</keyword>
<evidence type="ECO:0000313" key="6">
    <source>
        <dbReference type="EMBL" id="SOB60044.1"/>
    </source>
</evidence>
<evidence type="ECO:0000256" key="4">
    <source>
        <dbReference type="SAM" id="Phobius"/>
    </source>
</evidence>
<dbReference type="EC" id="2.1.1.-" evidence="3"/>
<dbReference type="KEGG" id="pprf:DPRO_3132"/>
<dbReference type="EMBL" id="LT907975">
    <property type="protein sequence ID" value="SOB60044.1"/>
    <property type="molecule type" value="Genomic_DNA"/>
</dbReference>
<dbReference type="GO" id="GO:0003677">
    <property type="term" value="F:DNA binding"/>
    <property type="evidence" value="ECO:0007669"/>
    <property type="project" value="InterPro"/>
</dbReference>
<reference evidence="7" key="1">
    <citation type="submission" date="2017-09" db="EMBL/GenBank/DDBJ databases">
        <authorList>
            <person name="Regsiter A."/>
            <person name="William W."/>
        </authorList>
    </citation>
    <scope>NUCLEOTIDE SEQUENCE [LARGE SCALE GENOMIC DNA]</scope>
    <source>
        <strain evidence="7">500-1</strain>
    </source>
</reference>
<dbReference type="AlphaFoldDB" id="A0A2C8FDS5"/>
<gene>
    <name evidence="6" type="ORF">DPRO_3132</name>
</gene>
<evidence type="ECO:0000259" key="5">
    <source>
        <dbReference type="Pfam" id="PF01555"/>
    </source>
</evidence>